<dbReference type="PANTHER" id="PTHR18968">
    <property type="entry name" value="THIAMINE PYROPHOSPHATE ENZYMES"/>
    <property type="match status" value="1"/>
</dbReference>
<dbReference type="PANTHER" id="PTHR18968:SF13">
    <property type="entry name" value="ACETOLACTATE SYNTHASE CATALYTIC SUBUNIT, MITOCHONDRIAL"/>
    <property type="match status" value="1"/>
</dbReference>
<dbReference type="STRING" id="1803587.GCA_001593825_03104"/>
<feature type="domain" description="Thiamine pyrophosphate enzyme N-terminal TPP-binding" evidence="6">
    <location>
        <begin position="21"/>
        <end position="135"/>
    </location>
</feature>
<name>A0A1B7VX43_APHFL</name>
<dbReference type="InterPro" id="IPR029035">
    <property type="entry name" value="DHS-like_NAD/FAD-binding_dom"/>
</dbReference>
<dbReference type="Gene3D" id="3.40.50.970">
    <property type="match status" value="2"/>
</dbReference>
<dbReference type="GO" id="GO:0030976">
    <property type="term" value="F:thiamine pyrophosphate binding"/>
    <property type="evidence" value="ECO:0007669"/>
    <property type="project" value="InterPro"/>
</dbReference>
<proteinExistence type="inferred from homology"/>
<dbReference type="InterPro" id="IPR029061">
    <property type="entry name" value="THDP-binding"/>
</dbReference>
<dbReference type="Pfam" id="PF02775">
    <property type="entry name" value="TPP_enzyme_C"/>
    <property type="match status" value="1"/>
</dbReference>
<evidence type="ECO:0000256" key="3">
    <source>
        <dbReference type="RuleBase" id="RU362132"/>
    </source>
</evidence>
<dbReference type="SUPFAM" id="SSF52518">
    <property type="entry name" value="Thiamin diphosphate-binding fold (THDP-binding)"/>
    <property type="match status" value="2"/>
</dbReference>
<dbReference type="GO" id="GO:0009097">
    <property type="term" value="P:isoleucine biosynthetic process"/>
    <property type="evidence" value="ECO:0007669"/>
    <property type="project" value="TreeGrafter"/>
</dbReference>
<dbReference type="AlphaFoldDB" id="A0A1B7VX43"/>
<dbReference type="Proteomes" id="UP000092382">
    <property type="component" value="Unassembled WGS sequence"/>
</dbReference>
<dbReference type="GO" id="GO:0005948">
    <property type="term" value="C:acetolactate synthase complex"/>
    <property type="evidence" value="ECO:0007669"/>
    <property type="project" value="TreeGrafter"/>
</dbReference>
<evidence type="ECO:0000313" key="7">
    <source>
        <dbReference type="EMBL" id="OBQ25536.1"/>
    </source>
</evidence>
<dbReference type="EMBL" id="LJOY01000027">
    <property type="protein sequence ID" value="OBQ25536.1"/>
    <property type="molecule type" value="Genomic_DNA"/>
</dbReference>
<dbReference type="InterPro" id="IPR012000">
    <property type="entry name" value="Thiamin_PyroP_enz_cen_dom"/>
</dbReference>
<comment type="similarity">
    <text evidence="1 3">Belongs to the TPP enzyme family.</text>
</comment>
<gene>
    <name evidence="7" type="ORF">AN481_09745</name>
</gene>
<dbReference type="GO" id="GO:0050660">
    <property type="term" value="F:flavin adenine dinucleotide binding"/>
    <property type="evidence" value="ECO:0007669"/>
    <property type="project" value="TreeGrafter"/>
</dbReference>
<dbReference type="InterPro" id="IPR045229">
    <property type="entry name" value="TPP_enz"/>
</dbReference>
<dbReference type="InterPro" id="IPR012001">
    <property type="entry name" value="Thiamin_PyroP_enz_TPP-bd_dom"/>
</dbReference>
<dbReference type="FunFam" id="3.40.50.970:FF:000007">
    <property type="entry name" value="Acetolactate synthase"/>
    <property type="match status" value="1"/>
</dbReference>
<dbReference type="Pfam" id="PF00205">
    <property type="entry name" value="TPP_enzyme_M"/>
    <property type="match status" value="1"/>
</dbReference>
<dbReference type="GO" id="GO:0009099">
    <property type="term" value="P:L-valine biosynthetic process"/>
    <property type="evidence" value="ECO:0007669"/>
    <property type="project" value="TreeGrafter"/>
</dbReference>
<dbReference type="CDD" id="cd00568">
    <property type="entry name" value="TPP_enzymes"/>
    <property type="match status" value="1"/>
</dbReference>
<dbReference type="Pfam" id="PF02776">
    <property type="entry name" value="TPP_enzyme_N"/>
    <property type="match status" value="1"/>
</dbReference>
<reference evidence="7 8" key="1">
    <citation type="submission" date="2015-09" db="EMBL/GenBank/DDBJ databases">
        <title>Whole genome shotgun sequence assembly of Aphanizomenon flos-aquae UKL13.</title>
        <authorList>
            <person name="Driscoll C."/>
        </authorList>
    </citation>
    <scope>NUCLEOTIDE SEQUENCE [LARGE SCALE GENOMIC DNA]</scope>
    <source>
        <strain evidence="7">MDT13</strain>
    </source>
</reference>
<keyword evidence="2 3" id="KW-0786">Thiamine pyrophosphate</keyword>
<comment type="caution">
    <text evidence="7">The sequence shown here is derived from an EMBL/GenBank/DDBJ whole genome shotgun (WGS) entry which is preliminary data.</text>
</comment>
<sequence length="594" mass="65383">MTTIIPLENKSIINNQQEHRTLSDLIVEYLELLGIEYVFGIPGGHNSPLYEALARSEKRGGPRAILTSHETGAAFMADGYARETGKIGVCCATTGPGTTNLITGIASAYAECTPLLVITAQTILSHFGWGAFQESSPDTIDTVAMLKHCTRYNSLVTHANQLERKLFTALKTAFGSPKGPVHLSIPVDISRVPAPELTTYPNLSELITQPTSFLNLAGLENLWQTLYKVLIQGRKVVLLVGKDSGGGVTEIIRFAELINALILTTQSGKSCIDPYHPLARGVFGFAGHKTARQALTDESVDLILAVGATLGQWETSVWDKAILNNKLVHIHNSDIYFARSSMAQLQIQGDIKTIFKELISRLETMQSNGKLDLNSKLLFPPRNHDQKLQDYPSQIEVLEPESYQNTDTKVCVKPQQLISALLRNLPPETRFQVDIGNWLSWSIHYLFPPCPENYRLAIETAAMGWGIGSAVGTALGVKNTPVVCLTGDGCFLMHGNELAVAVVEKLPIIFVILNDKCYGMVKHRHRQTGKEPLEFTLPTVDFSLMAKAMGANSYIIRHAQDLEKLNFEAIYSYPGPTVLDVHIDSEEIPPMGMY</sequence>
<dbReference type="GO" id="GO:0000287">
    <property type="term" value="F:magnesium ion binding"/>
    <property type="evidence" value="ECO:0007669"/>
    <property type="project" value="InterPro"/>
</dbReference>
<evidence type="ECO:0000259" key="5">
    <source>
        <dbReference type="Pfam" id="PF02775"/>
    </source>
</evidence>
<dbReference type="CDD" id="cd07035">
    <property type="entry name" value="TPP_PYR_POX_like"/>
    <property type="match status" value="1"/>
</dbReference>
<dbReference type="PATRIC" id="fig|1710894.3.peg.3878"/>
<evidence type="ECO:0000256" key="2">
    <source>
        <dbReference type="ARBA" id="ARBA00023052"/>
    </source>
</evidence>
<organism evidence="7 8">
    <name type="scientific">Aphanizomenon flos-aquae LD13</name>
    <dbReference type="NCBI Taxonomy" id="1710894"/>
    <lineage>
        <taxon>Bacteria</taxon>
        <taxon>Bacillati</taxon>
        <taxon>Cyanobacteriota</taxon>
        <taxon>Cyanophyceae</taxon>
        <taxon>Nostocales</taxon>
        <taxon>Aphanizomenonaceae</taxon>
        <taxon>Aphanizomenon</taxon>
    </lineage>
</organism>
<dbReference type="Gene3D" id="3.40.50.1220">
    <property type="entry name" value="TPP-binding domain"/>
    <property type="match status" value="1"/>
</dbReference>
<dbReference type="SUPFAM" id="SSF52467">
    <property type="entry name" value="DHS-like NAD/FAD-binding domain"/>
    <property type="match status" value="1"/>
</dbReference>
<feature type="domain" description="Thiamine pyrophosphate enzyme central" evidence="4">
    <location>
        <begin position="226"/>
        <end position="358"/>
    </location>
</feature>
<evidence type="ECO:0000256" key="1">
    <source>
        <dbReference type="ARBA" id="ARBA00007812"/>
    </source>
</evidence>
<accession>A0A1B7VX43</accession>
<evidence type="ECO:0000313" key="8">
    <source>
        <dbReference type="Proteomes" id="UP000092382"/>
    </source>
</evidence>
<feature type="domain" description="Thiamine pyrophosphate enzyme TPP-binding" evidence="5">
    <location>
        <begin position="434"/>
        <end position="581"/>
    </location>
</feature>
<dbReference type="InterPro" id="IPR011766">
    <property type="entry name" value="TPP_enzyme_TPP-bd"/>
</dbReference>
<dbReference type="GO" id="GO:0003984">
    <property type="term" value="F:acetolactate synthase activity"/>
    <property type="evidence" value="ECO:0007669"/>
    <property type="project" value="TreeGrafter"/>
</dbReference>
<protein>
    <submittedName>
        <fullName evidence="7">Thiamine pyrophosphate enzyme, N-terminal TPP binding domain protein</fullName>
    </submittedName>
</protein>
<evidence type="ECO:0000259" key="4">
    <source>
        <dbReference type="Pfam" id="PF00205"/>
    </source>
</evidence>
<evidence type="ECO:0000259" key="6">
    <source>
        <dbReference type="Pfam" id="PF02776"/>
    </source>
</evidence>